<evidence type="ECO:0000313" key="3">
    <source>
        <dbReference type="Proteomes" id="UP000237319"/>
    </source>
</evidence>
<feature type="transmembrane region" description="Helical" evidence="1">
    <location>
        <begin position="65"/>
        <end position="85"/>
    </location>
</feature>
<protein>
    <submittedName>
        <fullName evidence="2">Uncharacterized protein</fullName>
    </submittedName>
</protein>
<gene>
    <name evidence="2" type="ORF">LYSIN_00857</name>
</gene>
<evidence type="ECO:0000313" key="2">
    <source>
        <dbReference type="EMBL" id="POZ56074.1"/>
    </source>
</evidence>
<keyword evidence="3" id="KW-1185">Reference proteome</keyword>
<evidence type="ECO:0000256" key="1">
    <source>
        <dbReference type="SAM" id="Phobius"/>
    </source>
</evidence>
<name>A0A2S5CZ50_LYSSH</name>
<dbReference type="EMBL" id="PGLV01000001">
    <property type="protein sequence ID" value="POZ56074.1"/>
    <property type="molecule type" value="Genomic_DNA"/>
</dbReference>
<organism evidence="2 3">
    <name type="scientific">Lysinibacillus sphaericus</name>
    <name type="common">Bacillus sphaericus</name>
    <dbReference type="NCBI Taxonomy" id="1421"/>
    <lineage>
        <taxon>Bacteria</taxon>
        <taxon>Bacillati</taxon>
        <taxon>Bacillota</taxon>
        <taxon>Bacilli</taxon>
        <taxon>Bacillales</taxon>
        <taxon>Bacillaceae</taxon>
        <taxon>Lysinibacillus</taxon>
    </lineage>
</organism>
<dbReference type="RefSeq" id="WP_103976367.1">
    <property type="nucleotide sequence ID" value="NZ_CP194323.1"/>
</dbReference>
<feature type="transmembrane region" description="Helical" evidence="1">
    <location>
        <begin position="32"/>
        <end position="53"/>
    </location>
</feature>
<dbReference type="PROSITE" id="PS51257">
    <property type="entry name" value="PROKAR_LIPOPROTEIN"/>
    <property type="match status" value="1"/>
</dbReference>
<reference evidence="2 3" key="1">
    <citation type="submission" date="2017-11" db="EMBL/GenBank/DDBJ databases">
        <title>Genome sequence of Lysinibacillus sphaericus, a lignin-degrading bacteria isolated from municipal solid waste soil.</title>
        <authorList>
            <person name="Persinoti G.F."/>
            <person name="Paixao D.A."/>
            <person name="Bugg T.D."/>
            <person name="Squina F.M."/>
        </authorList>
    </citation>
    <scope>NUCLEOTIDE SEQUENCE [LARGE SCALE GENOMIC DNA]</scope>
    <source>
        <strain evidence="2 3">A1</strain>
    </source>
</reference>
<proteinExistence type="predicted"/>
<keyword evidence="1" id="KW-0472">Membrane</keyword>
<accession>A0A2S5CZ50</accession>
<keyword evidence="1" id="KW-1133">Transmembrane helix</keyword>
<dbReference type="AlphaFoldDB" id="A0A2S5CZ50"/>
<comment type="caution">
    <text evidence="2">The sequence shown here is derived from an EMBL/GenBank/DDBJ whole genome shotgun (WGS) entry which is preliminary data.</text>
</comment>
<sequence length="88" mass="9755">MLGKSGKLSALFSVAGLIVIACFYYFQIAATIVILGGYVLIAVGIIFCVLSFIKREKGFWKFSPLIVLWVYFLGIFLSIILLFLIGEP</sequence>
<dbReference type="Proteomes" id="UP000237319">
    <property type="component" value="Unassembled WGS sequence"/>
</dbReference>
<feature type="transmembrane region" description="Helical" evidence="1">
    <location>
        <begin position="7"/>
        <end position="26"/>
    </location>
</feature>
<keyword evidence="1" id="KW-0812">Transmembrane</keyword>